<dbReference type="AlphaFoldDB" id="C4Z8Y8"/>
<dbReference type="GO" id="GO:0000160">
    <property type="term" value="P:phosphorelay signal transduction system"/>
    <property type="evidence" value="ECO:0007669"/>
    <property type="project" value="InterPro"/>
</dbReference>
<dbReference type="Gene3D" id="2.30.30.40">
    <property type="entry name" value="SH3 Domains"/>
    <property type="match status" value="1"/>
</dbReference>
<feature type="domain" description="Response regulatory" evidence="4">
    <location>
        <begin position="190"/>
        <end position="315"/>
    </location>
</feature>
<evidence type="ECO:0000256" key="3">
    <source>
        <dbReference type="PROSITE-ProRule" id="PRU00169"/>
    </source>
</evidence>
<proteinExistence type="predicted"/>
<dbReference type="Gene3D" id="3.40.50.2300">
    <property type="match status" value="1"/>
</dbReference>
<dbReference type="Gene3D" id="2.40.50.180">
    <property type="entry name" value="CheA-289, Domain 4"/>
    <property type="match status" value="1"/>
</dbReference>
<comment type="function">
    <text evidence="2">May play the central regulatory role in sporulation. It may be an element of the effector pathway responsible for the activation of sporulation genes in response to nutritional stress. Spo0A may act in concert with spo0H (a sigma factor) to control the expression of some genes that are critical to the sporulation process.</text>
</comment>
<dbReference type="InterPro" id="IPR011006">
    <property type="entry name" value="CheY-like_superfamily"/>
</dbReference>
<evidence type="ECO:0000313" key="7">
    <source>
        <dbReference type="Proteomes" id="UP000001477"/>
    </source>
</evidence>
<dbReference type="HOGENOM" id="CLU_048995_0_1_9"/>
<keyword evidence="3" id="KW-0597">Phosphoprotein</keyword>
<feature type="domain" description="CheW-like" evidence="5">
    <location>
        <begin position="31"/>
        <end position="169"/>
    </location>
</feature>
<dbReference type="SMART" id="SM00448">
    <property type="entry name" value="REC"/>
    <property type="match status" value="1"/>
</dbReference>
<dbReference type="Pfam" id="PF00072">
    <property type="entry name" value="Response_reg"/>
    <property type="match status" value="1"/>
</dbReference>
<dbReference type="EMBL" id="CP001107">
    <property type="protein sequence ID" value="ACR75219.1"/>
    <property type="molecule type" value="Genomic_DNA"/>
</dbReference>
<dbReference type="PIRSF" id="PIRSF002867">
    <property type="entry name" value="CheV"/>
    <property type="match status" value="1"/>
</dbReference>
<evidence type="ECO:0000259" key="5">
    <source>
        <dbReference type="PROSITE" id="PS50851"/>
    </source>
</evidence>
<dbReference type="InterPro" id="IPR001789">
    <property type="entry name" value="Sig_transdc_resp-reg_receiver"/>
</dbReference>
<reference evidence="6 7" key="1">
    <citation type="journal article" date="2009" name="Proc. Natl. Acad. Sci. U.S.A.">
        <title>Characterizing a model human gut microbiota composed of members of its two dominant bacterial phyla.</title>
        <authorList>
            <person name="Mahowald M.A."/>
            <person name="Rey F.E."/>
            <person name="Seedorf H."/>
            <person name="Turnbaugh P.J."/>
            <person name="Fulton R.S."/>
            <person name="Wollam A."/>
            <person name="Shah N."/>
            <person name="Wang C."/>
            <person name="Magrini V."/>
            <person name="Wilson R.K."/>
            <person name="Cantarel B.L."/>
            <person name="Coutinho P.M."/>
            <person name="Henrissat B."/>
            <person name="Crock L.W."/>
            <person name="Russell A."/>
            <person name="Verberkmoes N.C."/>
            <person name="Hettich R.L."/>
            <person name="Gordon J.I."/>
        </authorList>
    </citation>
    <scope>NUCLEOTIDE SEQUENCE [LARGE SCALE GENOMIC DNA]</scope>
    <source>
        <strain evidence="7">ATCC 33656 / DSM 3377 / JCM 17463 / KCTC 5835 / LMG 30912 / VPI 0990</strain>
    </source>
</reference>
<dbReference type="PANTHER" id="PTHR47233:SF3">
    <property type="entry name" value="CHEMOTAXIS PROTEIN CHEV"/>
    <property type="match status" value="1"/>
</dbReference>
<dbReference type="Proteomes" id="UP000001477">
    <property type="component" value="Chromosome"/>
</dbReference>
<protein>
    <recommendedName>
        <fullName evidence="1">Stage 0 sporulation protein A homolog</fullName>
    </recommendedName>
</protein>
<dbReference type="KEGG" id="ere:EUBREC_1465"/>
<feature type="modified residue" description="4-aspartylphosphate" evidence="3">
    <location>
        <position position="248"/>
    </location>
</feature>
<dbReference type="PROSITE" id="PS50851">
    <property type="entry name" value="CHEW"/>
    <property type="match status" value="1"/>
</dbReference>
<organism evidence="6 7">
    <name type="scientific">Agathobacter rectalis (strain ATCC 33656 / DSM 3377 / JCM 17463 / KCTC 5835 / VPI 0990)</name>
    <name type="common">Eubacterium rectale</name>
    <dbReference type="NCBI Taxonomy" id="515619"/>
    <lineage>
        <taxon>Bacteria</taxon>
        <taxon>Bacillati</taxon>
        <taxon>Bacillota</taxon>
        <taxon>Clostridia</taxon>
        <taxon>Lachnospirales</taxon>
        <taxon>Lachnospiraceae</taxon>
        <taxon>Agathobacter</taxon>
    </lineage>
</organism>
<dbReference type="STRING" id="515619.EUBREC_1465"/>
<evidence type="ECO:0000256" key="2">
    <source>
        <dbReference type="ARBA" id="ARBA00024867"/>
    </source>
</evidence>
<dbReference type="InterPro" id="IPR036061">
    <property type="entry name" value="CheW-like_dom_sf"/>
</dbReference>
<dbReference type="SUPFAM" id="SSF52172">
    <property type="entry name" value="CheY-like"/>
    <property type="match status" value="1"/>
</dbReference>
<dbReference type="SMART" id="SM00260">
    <property type="entry name" value="CheW"/>
    <property type="match status" value="1"/>
</dbReference>
<dbReference type="Pfam" id="PF01584">
    <property type="entry name" value="CheW"/>
    <property type="match status" value="1"/>
</dbReference>
<dbReference type="SUPFAM" id="SSF50341">
    <property type="entry name" value="CheW-like"/>
    <property type="match status" value="1"/>
</dbReference>
<dbReference type="InterPro" id="IPR002545">
    <property type="entry name" value="CheW-lke_dom"/>
</dbReference>
<accession>C4Z8Y8</accession>
<evidence type="ECO:0000259" key="4">
    <source>
        <dbReference type="PROSITE" id="PS50110"/>
    </source>
</evidence>
<dbReference type="InterPro" id="IPR024181">
    <property type="entry name" value="Chemotax_regulator_CheV"/>
</dbReference>
<dbReference type="PROSITE" id="PS50110">
    <property type="entry name" value="RESPONSE_REGULATORY"/>
    <property type="match status" value="1"/>
</dbReference>
<evidence type="ECO:0000313" key="6">
    <source>
        <dbReference type="EMBL" id="ACR75219.1"/>
    </source>
</evidence>
<name>C4Z8Y8_AGARV</name>
<dbReference type="PaxDb" id="515619-EUBREC_1465"/>
<dbReference type="PANTHER" id="PTHR47233">
    <property type="entry name" value="CHEMOTAXIS PROTEIN CHEV"/>
    <property type="match status" value="1"/>
</dbReference>
<evidence type="ECO:0000256" key="1">
    <source>
        <dbReference type="ARBA" id="ARBA00018672"/>
    </source>
</evidence>
<sequence length="317" mass="35367">MNYKTYDILRLLRGGGCIMDTNILLESGTNELEVLEFTLGDNHYGINVAKIREILQYMPVTPVPNTHPSVEGIFMPRDTMITVINLKNCLNLPQTDEKGLFIITNFNKLNVAFHVDQVIGIHRVSWENIIKPDETLTGEHGSTATGVIKMDDRLIVILDFEAIVASISPQTGLRVNDIDEMEARDRSDATILIAEDSALLSKLITECLKKSGYTNLIVEENGQEAWDVIEAMQAKGDITKHLDCIITDIEMPLMDGHRLTKLVKSDAELRDIPVIIFSSLVNEEMRKKGEQLGADAQLTKPEIGKLVEAIDKLIDKA</sequence>
<gene>
    <name evidence="6" type="ordered locus">EUBREC_1465</name>
</gene>
<dbReference type="GO" id="GO:0006935">
    <property type="term" value="P:chemotaxis"/>
    <property type="evidence" value="ECO:0007669"/>
    <property type="project" value="InterPro"/>
</dbReference>